<feature type="non-terminal residue" evidence="1">
    <location>
        <position position="1"/>
    </location>
</feature>
<accession>A0ACD0NU69</accession>
<dbReference type="EMBL" id="KZ820062">
    <property type="protein sequence ID" value="PWN49355.1"/>
    <property type="molecule type" value="Genomic_DNA"/>
</dbReference>
<keyword evidence="2" id="KW-1185">Reference proteome</keyword>
<protein>
    <submittedName>
        <fullName evidence="1">Uncharacterized protein</fullName>
    </submittedName>
</protein>
<sequence length="68" mass="7993">YKIADSFVLIPHDDAVERSGKETQETEEEIARLEAKLEEMKEGMQKLKVQLYAKFGDNISEFLRSRFR</sequence>
<gene>
    <name evidence="1" type="ORF">IE53DRAFT_317787</name>
</gene>
<organism evidence="1 2">
    <name type="scientific">Violaceomyces palustris</name>
    <dbReference type="NCBI Taxonomy" id="1673888"/>
    <lineage>
        <taxon>Eukaryota</taxon>
        <taxon>Fungi</taxon>
        <taxon>Dikarya</taxon>
        <taxon>Basidiomycota</taxon>
        <taxon>Ustilaginomycotina</taxon>
        <taxon>Ustilaginomycetes</taxon>
        <taxon>Violaceomycetales</taxon>
        <taxon>Violaceomycetaceae</taxon>
        <taxon>Violaceomyces</taxon>
    </lineage>
</organism>
<evidence type="ECO:0000313" key="1">
    <source>
        <dbReference type="EMBL" id="PWN49355.1"/>
    </source>
</evidence>
<name>A0ACD0NU69_9BASI</name>
<proteinExistence type="predicted"/>
<reference evidence="1 2" key="1">
    <citation type="journal article" date="2018" name="Mol. Biol. Evol.">
        <title>Broad Genomic Sampling Reveals a Smut Pathogenic Ancestry of the Fungal Clade Ustilaginomycotina.</title>
        <authorList>
            <person name="Kijpornyongpan T."/>
            <person name="Mondo S.J."/>
            <person name="Barry K."/>
            <person name="Sandor L."/>
            <person name="Lee J."/>
            <person name="Lipzen A."/>
            <person name="Pangilinan J."/>
            <person name="LaButti K."/>
            <person name="Hainaut M."/>
            <person name="Henrissat B."/>
            <person name="Grigoriev I.V."/>
            <person name="Spatafora J.W."/>
            <person name="Aime M.C."/>
        </authorList>
    </citation>
    <scope>NUCLEOTIDE SEQUENCE [LARGE SCALE GENOMIC DNA]</scope>
    <source>
        <strain evidence="1 2">SA 807</strain>
    </source>
</reference>
<evidence type="ECO:0000313" key="2">
    <source>
        <dbReference type="Proteomes" id="UP000245626"/>
    </source>
</evidence>
<dbReference type="Proteomes" id="UP000245626">
    <property type="component" value="Unassembled WGS sequence"/>
</dbReference>